<evidence type="ECO:0000313" key="2">
    <source>
        <dbReference type="Proteomes" id="UP001152798"/>
    </source>
</evidence>
<evidence type="ECO:0000313" key="1">
    <source>
        <dbReference type="EMBL" id="CAH1403824.1"/>
    </source>
</evidence>
<dbReference type="AlphaFoldDB" id="A0A9P0MSX0"/>
<reference evidence="1" key="1">
    <citation type="submission" date="2022-01" db="EMBL/GenBank/DDBJ databases">
        <authorList>
            <person name="King R."/>
        </authorList>
    </citation>
    <scope>NUCLEOTIDE SEQUENCE</scope>
</reference>
<protein>
    <submittedName>
        <fullName evidence="1">Uncharacterized protein</fullName>
    </submittedName>
</protein>
<name>A0A9P0MSX0_NEZVI</name>
<accession>A0A9P0MSX0</accession>
<keyword evidence="2" id="KW-1185">Reference proteome</keyword>
<proteinExistence type="predicted"/>
<organism evidence="1 2">
    <name type="scientific">Nezara viridula</name>
    <name type="common">Southern green stink bug</name>
    <name type="synonym">Cimex viridulus</name>
    <dbReference type="NCBI Taxonomy" id="85310"/>
    <lineage>
        <taxon>Eukaryota</taxon>
        <taxon>Metazoa</taxon>
        <taxon>Ecdysozoa</taxon>
        <taxon>Arthropoda</taxon>
        <taxon>Hexapoda</taxon>
        <taxon>Insecta</taxon>
        <taxon>Pterygota</taxon>
        <taxon>Neoptera</taxon>
        <taxon>Paraneoptera</taxon>
        <taxon>Hemiptera</taxon>
        <taxon>Heteroptera</taxon>
        <taxon>Panheteroptera</taxon>
        <taxon>Pentatomomorpha</taxon>
        <taxon>Pentatomoidea</taxon>
        <taxon>Pentatomidae</taxon>
        <taxon>Pentatominae</taxon>
        <taxon>Nezara</taxon>
    </lineage>
</organism>
<dbReference type="Proteomes" id="UP001152798">
    <property type="component" value="Chromosome 5"/>
</dbReference>
<feature type="non-terminal residue" evidence="1">
    <location>
        <position position="104"/>
    </location>
</feature>
<gene>
    <name evidence="1" type="ORF">NEZAVI_LOCUS12358</name>
</gene>
<sequence>MSHKHELESDPAILSTSIARSIKLNPPVLISITLGIILYQHNRWRCCRPNSRSDTHYTTLPPFSPPTSSHSKSLIIYCASLLLFQQRQSCLSKPLIPVLIEDGS</sequence>
<feature type="non-terminal residue" evidence="1">
    <location>
        <position position="1"/>
    </location>
</feature>
<dbReference type="EMBL" id="OV725081">
    <property type="protein sequence ID" value="CAH1403824.1"/>
    <property type="molecule type" value="Genomic_DNA"/>
</dbReference>